<reference evidence="12" key="1">
    <citation type="submission" date="2018-05" db="EMBL/GenBank/DDBJ databases">
        <authorList>
            <person name="Hao L."/>
        </authorList>
    </citation>
    <scope>NUCLEOTIDE SEQUENCE [LARGE SCALE GENOMIC DNA]</scope>
</reference>
<dbReference type="InterPro" id="IPR013701">
    <property type="entry name" value="Lhr-like_DEAD/DEAH_assoc"/>
</dbReference>
<dbReference type="RefSeq" id="WP_122030846.1">
    <property type="nucleotide sequence ID" value="NZ_LS483254.1"/>
</dbReference>
<dbReference type="Pfam" id="PF23235">
    <property type="entry name" value="WHD_3rd_Lhr"/>
    <property type="match status" value="1"/>
</dbReference>
<evidence type="ECO:0000256" key="4">
    <source>
        <dbReference type="ARBA" id="ARBA00022806"/>
    </source>
</evidence>
<feature type="domain" description="Helicase ATP-binding" evidence="9">
    <location>
        <begin position="41"/>
        <end position="247"/>
    </location>
</feature>
<evidence type="ECO:0000256" key="3">
    <source>
        <dbReference type="ARBA" id="ARBA00022801"/>
    </source>
</evidence>
<keyword evidence="3" id="KW-0378">Hydrolase</keyword>
<dbReference type="InterPro" id="IPR014001">
    <property type="entry name" value="Helicase_ATP-bd"/>
</dbReference>
<dbReference type="PANTHER" id="PTHR47962">
    <property type="entry name" value="ATP-DEPENDENT HELICASE LHR-RELATED-RELATED"/>
    <property type="match status" value="1"/>
</dbReference>
<gene>
    <name evidence="11" type="ORF">BARAN1_0632</name>
</gene>
<dbReference type="GO" id="GO:0005524">
    <property type="term" value="F:ATP binding"/>
    <property type="evidence" value="ECO:0007669"/>
    <property type="project" value="UniProtKB-KW"/>
</dbReference>
<evidence type="ECO:0000256" key="6">
    <source>
        <dbReference type="ARBA" id="ARBA00023125"/>
    </source>
</evidence>
<proteinExistence type="predicted"/>
<sequence length="1443" mass="157054">MTATERTAAPPPDPLSRFSPLVGDWFRTELGTPTPAQELGWPPIAAGSHTLLLAPTGSGKTLAAFLWTLDRLLTQPPAVPGVHTLYISPLKALSYDIERNLQGPLAEIQALARARGIALPEVRVGVRTGDTPPSERQRLVRRPPHILITTPESLHLMLTSPRARETLAGVRTVIVDEIHAVAETKRGTFLALLLERLEALVRSPSPADAKGEPEPGGRSFQRIGLSATIRPLEAVARFLGGFGDDGQKRPVQIVDAGLRKGLDLLVLAPVPDLTALPEGSIWPSIYARLHELILAHRATIVFVNNRRAAERIAAEVNELAGYELVQVHHGSVAKERRREIEERLKAGEIPAIVATASLELGIDMGVVDLVVQVESPHSVARGLQRVGRAGHLYRAPSRGRLLPKTRADLLEMAALARAMRAGDLAPLHIPHGPLDLLAQQVVAIVALGGIPVDDLFRIVRRAAPFSDLPRDAFHSVLTMLAEPGPWSVRPRIAWDRVNDVLLPLPGSQRLAVTSGGAIPDTGQYGVYTEAGDRIGELDEEFVYEARVGEVVVLGLNRWRILDITHDRVVVAAGDGPAKIPFWRGEAYGRDLHLGQAVGVLSREIEARLGDPDLVPWLGEACALDSAAAENTVRYVALQRERGIVPTDRRLVIEGFPDEGGGVRLAVLTPYGKRFHLALRLALLARFRDEVGLEPASLHSDSGILFRLTQVPFERAVAIIEGLRGDEVERLLLAGLARSPLFGLRFRENAGRALLLPRDRPGRRSSFWLRRLSARDLLEAVRAQPGFPLVTETYREILQDILPVDGVRDWLGRLERGEVEVAVHHGVAPSPFAASLLWEFQAAYLYQWDEPKPGPVPTGIASCDLLPLLGRDLAGFVDPRAVDRVDGELRGSGEGRWARTGAELLALLRRVGDVGEDELAAVASPDARGAVPGLLAAGSIAWVEFPGSKPAVRLVTGEDLPLYRAALAGDEEAQVGIVRRHVASRALAFRSTLRERYPFPESVIESAVAVPPFVVGTWQGERVWTRKETLERLQRLSLAARRGEVHPQPPAALQAFLLRHQHRTPEGRVRQAEGLAQVLTQLQGIALPWRSWDGEVLPSRVTGYQPAWVEDLLRSGEFVWLGRPGGGRDLAVAFAHRANAPWLAKAYPVRKEELAPVEAALVDRLRERGPRFLVELAGDVGLPATQCAVALWELARAGIVTNDGLAPLHAGPPPLRPGKTRIWRGGTGRWSLLPPGGGELVEDEREALLDLLLTRYGILSRGILAWDGGAVPWGELYPFLTRREWRGELARGLLVEGLAGAQFAREDVLRGLEGPGSGWSLLPSTDPALLYGAGAPFPLTDPADPGRRFRTGPGSYLVLRDGCPVLAIEGERLTNFAGLPPNELRPALELLTTLVSGPRRRLTVRTWDGEPVRGSAIEGILRELGFGAGPAALILYRRYGPDRA</sequence>
<dbReference type="Pfam" id="PF19306">
    <property type="entry name" value="WHD_Lhr"/>
    <property type="match status" value="1"/>
</dbReference>
<dbReference type="GO" id="GO:0003677">
    <property type="term" value="F:DNA binding"/>
    <property type="evidence" value="ECO:0007669"/>
    <property type="project" value="UniProtKB-KW"/>
</dbReference>
<protein>
    <submittedName>
        <fullName evidence="11">DEAD/H associated domain protein</fullName>
    </submittedName>
</protein>
<evidence type="ECO:0000256" key="7">
    <source>
        <dbReference type="ARBA" id="ARBA00023204"/>
    </source>
</evidence>
<dbReference type="InterPro" id="IPR045628">
    <property type="entry name" value="Lhr_WH_dom"/>
</dbReference>
<dbReference type="PROSITE" id="PS51194">
    <property type="entry name" value="HELICASE_CTER"/>
    <property type="match status" value="1"/>
</dbReference>
<dbReference type="GO" id="GO:0006281">
    <property type="term" value="P:DNA repair"/>
    <property type="evidence" value="ECO:0007669"/>
    <property type="project" value="UniProtKB-KW"/>
</dbReference>
<dbReference type="Pfam" id="PF08494">
    <property type="entry name" value="DEAD_assoc"/>
    <property type="match status" value="1"/>
</dbReference>
<dbReference type="EMBL" id="LS483254">
    <property type="protein sequence ID" value="SQD92656.1"/>
    <property type="molecule type" value="Genomic_DNA"/>
</dbReference>
<dbReference type="OrthoDB" id="9774462at2"/>
<keyword evidence="1" id="KW-0547">Nucleotide-binding</keyword>
<dbReference type="SMART" id="SM00487">
    <property type="entry name" value="DEXDc"/>
    <property type="match status" value="1"/>
</dbReference>
<dbReference type="InterPro" id="IPR055369">
    <property type="entry name" value="WH2_Lhr"/>
</dbReference>
<keyword evidence="7" id="KW-0234">DNA repair</keyword>
<evidence type="ECO:0000256" key="1">
    <source>
        <dbReference type="ARBA" id="ARBA00022741"/>
    </source>
</evidence>
<dbReference type="Pfam" id="PF00271">
    <property type="entry name" value="Helicase_C"/>
    <property type="match status" value="1"/>
</dbReference>
<dbReference type="InterPro" id="IPR052511">
    <property type="entry name" value="ATP-dep_Helicase"/>
</dbReference>
<feature type="domain" description="Helicase C-terminal" evidence="10">
    <location>
        <begin position="288"/>
        <end position="437"/>
    </location>
</feature>
<dbReference type="SUPFAM" id="SSF52540">
    <property type="entry name" value="P-loop containing nucleoside triphosphate hydrolases"/>
    <property type="match status" value="1"/>
</dbReference>
<dbReference type="InterPro" id="IPR027417">
    <property type="entry name" value="P-loop_NTPase"/>
</dbReference>
<dbReference type="GO" id="GO:0004386">
    <property type="term" value="F:helicase activity"/>
    <property type="evidence" value="ECO:0007669"/>
    <property type="project" value="UniProtKB-KW"/>
</dbReference>
<dbReference type="Gene3D" id="3.40.50.300">
    <property type="entry name" value="P-loop containing nucleotide triphosphate hydrolases"/>
    <property type="match status" value="2"/>
</dbReference>
<evidence type="ECO:0000259" key="10">
    <source>
        <dbReference type="PROSITE" id="PS51194"/>
    </source>
</evidence>
<keyword evidence="8" id="KW-0413">Isomerase</keyword>
<dbReference type="SMART" id="SM00490">
    <property type="entry name" value="HELICc"/>
    <property type="match status" value="1"/>
</dbReference>
<dbReference type="GO" id="GO:0016887">
    <property type="term" value="F:ATP hydrolysis activity"/>
    <property type="evidence" value="ECO:0007669"/>
    <property type="project" value="TreeGrafter"/>
</dbReference>
<evidence type="ECO:0000313" key="11">
    <source>
        <dbReference type="EMBL" id="SQD92656.1"/>
    </source>
</evidence>
<dbReference type="InterPro" id="IPR055368">
    <property type="entry name" value="WH3_Lhr"/>
</dbReference>
<evidence type="ECO:0000256" key="2">
    <source>
        <dbReference type="ARBA" id="ARBA00022763"/>
    </source>
</evidence>
<dbReference type="Pfam" id="PF00270">
    <property type="entry name" value="DEAD"/>
    <property type="match status" value="1"/>
</dbReference>
<keyword evidence="12" id="KW-1185">Reference proteome</keyword>
<accession>A0A2X3KYR2</accession>
<keyword evidence="4" id="KW-0347">Helicase</keyword>
<dbReference type="Proteomes" id="UP000249818">
    <property type="component" value="Chromosome BARAN1"/>
</dbReference>
<dbReference type="InterPro" id="IPR001650">
    <property type="entry name" value="Helicase_C-like"/>
</dbReference>
<name>A0A2X3KYR2_9BACT</name>
<evidence type="ECO:0000259" key="9">
    <source>
        <dbReference type="PROSITE" id="PS51192"/>
    </source>
</evidence>
<dbReference type="KEGG" id="bana:BARAN1_0632"/>
<dbReference type="PANTHER" id="PTHR47962:SF5">
    <property type="entry name" value="ATP-DEPENDENT HELICASE LHR-RELATED"/>
    <property type="match status" value="1"/>
</dbReference>
<keyword evidence="2" id="KW-0227">DNA damage</keyword>
<dbReference type="InterPro" id="IPR011545">
    <property type="entry name" value="DEAD/DEAH_box_helicase_dom"/>
</dbReference>
<dbReference type="Pfam" id="PF23236">
    <property type="entry name" value="WHD_2nd_Lhr"/>
    <property type="match status" value="1"/>
</dbReference>
<evidence type="ECO:0000313" key="12">
    <source>
        <dbReference type="Proteomes" id="UP000249818"/>
    </source>
</evidence>
<dbReference type="InterPro" id="IPR055367">
    <property type="entry name" value="WH4_Lhr"/>
</dbReference>
<evidence type="ECO:0000256" key="5">
    <source>
        <dbReference type="ARBA" id="ARBA00022840"/>
    </source>
</evidence>
<keyword evidence="5" id="KW-0067">ATP-binding</keyword>
<dbReference type="Pfam" id="PF23234">
    <property type="entry name" value="WHD_4th_Lhr"/>
    <property type="match status" value="1"/>
</dbReference>
<organism evidence="11 12">
    <name type="scientific">Candidatus Bipolaricaulis anaerobius</name>
    <dbReference type="NCBI Taxonomy" id="2026885"/>
    <lineage>
        <taxon>Bacteria</taxon>
        <taxon>Candidatus Bipolaricaulota</taxon>
        <taxon>Candidatus Bipolaricaulia</taxon>
        <taxon>Candidatus Bipolaricaulales</taxon>
        <taxon>Candidatus Bipolaricaulaceae</taxon>
        <taxon>Candidatus Bipolaricaulis</taxon>
    </lineage>
</organism>
<evidence type="ECO:0000256" key="8">
    <source>
        <dbReference type="ARBA" id="ARBA00023235"/>
    </source>
</evidence>
<dbReference type="PROSITE" id="PS51192">
    <property type="entry name" value="HELICASE_ATP_BIND_1"/>
    <property type="match status" value="1"/>
</dbReference>
<keyword evidence="6" id="KW-0238">DNA-binding</keyword>